<sequence length="157" mass="17792">MERRKSRLFFVLRDVRVIKHSSAVFLRVAVLYGAMGLVGLTAVSQLWEFPYPRLVYGQMAFVAFTGGTAMLVTHWVLDLWCSEAETRDPSLYLDVWASVFLVFNVLVTFWIIWASFTVDMTLCLREDAPICVQRSPVDPKLLPPPSLIPLQIILGDG</sequence>
<dbReference type="RefSeq" id="WP_106716846.1">
    <property type="nucleotide sequence ID" value="NZ_JACHXT010000001.1"/>
</dbReference>
<reference evidence="3" key="1">
    <citation type="submission" date="2017-11" db="EMBL/GenBank/DDBJ databases">
        <authorList>
            <person name="Kuznetsova I."/>
            <person name="Sazanova A."/>
            <person name="Chirak E."/>
            <person name="Safronova V."/>
            <person name="Willems A."/>
        </authorList>
    </citation>
    <scope>NUCLEOTIDE SEQUENCE [LARGE SCALE GENOMIC DNA]</scope>
    <source>
        <strain evidence="3">PEPV15</strain>
    </source>
</reference>
<feature type="transmembrane region" description="Helical" evidence="1">
    <location>
        <begin position="91"/>
        <end position="113"/>
    </location>
</feature>
<feature type="transmembrane region" description="Helical" evidence="1">
    <location>
        <begin position="55"/>
        <end position="79"/>
    </location>
</feature>
<evidence type="ECO:0000256" key="1">
    <source>
        <dbReference type="SAM" id="Phobius"/>
    </source>
</evidence>
<name>A0A2P7AW07_9HYPH</name>
<protein>
    <submittedName>
        <fullName evidence="2">Uncharacterized protein</fullName>
    </submittedName>
</protein>
<keyword evidence="3" id="KW-1185">Reference proteome</keyword>
<comment type="caution">
    <text evidence="2">The sequence shown here is derived from an EMBL/GenBank/DDBJ whole genome shotgun (WGS) entry which is preliminary data.</text>
</comment>
<keyword evidence="1" id="KW-0812">Transmembrane</keyword>
<dbReference type="EMBL" id="PGGN01000002">
    <property type="protein sequence ID" value="PSH58404.1"/>
    <property type="molecule type" value="Genomic_DNA"/>
</dbReference>
<proteinExistence type="predicted"/>
<keyword evidence="1" id="KW-1133">Transmembrane helix</keyword>
<dbReference type="AlphaFoldDB" id="A0A2P7AW07"/>
<dbReference type="Proteomes" id="UP000241158">
    <property type="component" value="Unassembled WGS sequence"/>
</dbReference>
<evidence type="ECO:0000313" key="2">
    <source>
        <dbReference type="EMBL" id="PSH58404.1"/>
    </source>
</evidence>
<gene>
    <name evidence="2" type="ORF">CU100_12420</name>
</gene>
<organism evidence="2 3">
    <name type="scientific">Phyllobacterium endophyticum</name>
    <dbReference type="NCBI Taxonomy" id="1149773"/>
    <lineage>
        <taxon>Bacteria</taxon>
        <taxon>Pseudomonadati</taxon>
        <taxon>Pseudomonadota</taxon>
        <taxon>Alphaproteobacteria</taxon>
        <taxon>Hyphomicrobiales</taxon>
        <taxon>Phyllobacteriaceae</taxon>
        <taxon>Phyllobacterium</taxon>
    </lineage>
</organism>
<accession>A0A2P7AW07</accession>
<feature type="transmembrane region" description="Helical" evidence="1">
    <location>
        <begin position="21"/>
        <end position="43"/>
    </location>
</feature>
<evidence type="ECO:0000313" key="3">
    <source>
        <dbReference type="Proteomes" id="UP000241158"/>
    </source>
</evidence>
<keyword evidence="1" id="KW-0472">Membrane</keyword>